<comment type="caution">
    <text evidence="6">The sequence shown here is derived from an EMBL/GenBank/DDBJ whole genome shotgun (WGS) entry which is preliminary data.</text>
</comment>
<gene>
    <name evidence="6" type="ORF">DW782_07885</name>
</gene>
<keyword evidence="4" id="KW-0456">Lyase</keyword>
<dbReference type="PANTHER" id="PTHR43078">
    <property type="entry name" value="UDP-GLUCURONIC ACID DECARBOXYLASE-RELATED"/>
    <property type="match status" value="1"/>
</dbReference>
<evidence type="ECO:0000256" key="3">
    <source>
        <dbReference type="ARBA" id="ARBA00023027"/>
    </source>
</evidence>
<dbReference type="GO" id="GO:0070403">
    <property type="term" value="F:NAD+ binding"/>
    <property type="evidence" value="ECO:0007669"/>
    <property type="project" value="InterPro"/>
</dbReference>
<organism evidence="6 7">
    <name type="scientific">Parabacteroides distasonis</name>
    <dbReference type="NCBI Taxonomy" id="823"/>
    <lineage>
        <taxon>Bacteria</taxon>
        <taxon>Pseudomonadati</taxon>
        <taxon>Bacteroidota</taxon>
        <taxon>Bacteroidia</taxon>
        <taxon>Bacteroidales</taxon>
        <taxon>Tannerellaceae</taxon>
        <taxon>Parabacteroides</taxon>
    </lineage>
</organism>
<dbReference type="GO" id="GO:0005737">
    <property type="term" value="C:cytoplasm"/>
    <property type="evidence" value="ECO:0007669"/>
    <property type="project" value="TreeGrafter"/>
</dbReference>
<dbReference type="InterPro" id="IPR044516">
    <property type="entry name" value="UXS-like"/>
</dbReference>
<dbReference type="InterPro" id="IPR001509">
    <property type="entry name" value="Epimerase_deHydtase"/>
</dbReference>
<keyword evidence="3" id="KW-0520">NAD</keyword>
<dbReference type="Gene3D" id="3.40.50.720">
    <property type="entry name" value="NAD(P)-binding Rossmann-like Domain"/>
    <property type="match status" value="1"/>
</dbReference>
<reference evidence="6 7" key="1">
    <citation type="submission" date="2018-08" db="EMBL/GenBank/DDBJ databases">
        <title>A genome reference for cultivated species of the human gut microbiota.</title>
        <authorList>
            <person name="Zou Y."/>
            <person name="Xue W."/>
            <person name="Luo G."/>
        </authorList>
    </citation>
    <scope>NUCLEOTIDE SEQUENCE [LARGE SCALE GENOMIC DNA]</scope>
    <source>
        <strain evidence="6 7">AM30-4</strain>
    </source>
</reference>
<dbReference type="Proteomes" id="UP000284660">
    <property type="component" value="Unassembled WGS sequence"/>
</dbReference>
<dbReference type="PANTHER" id="PTHR43078:SF7">
    <property type="entry name" value="UDP-GLUCURONATE DECARBOXYLASE"/>
    <property type="match status" value="1"/>
</dbReference>
<evidence type="ECO:0000256" key="1">
    <source>
        <dbReference type="ARBA" id="ARBA00001911"/>
    </source>
</evidence>
<proteinExistence type="predicted"/>
<dbReference type="InterPro" id="IPR036291">
    <property type="entry name" value="NAD(P)-bd_dom_sf"/>
</dbReference>
<accession>A0A3R6EH69</accession>
<dbReference type="GO" id="GO:0048040">
    <property type="term" value="F:UDP-glucuronate decarboxylase activity"/>
    <property type="evidence" value="ECO:0007669"/>
    <property type="project" value="TreeGrafter"/>
</dbReference>
<sequence>MEVNVGTLIGDLKSKSILITGASGLICSAFIDQLMGDNERENLGIKIYAISRNKDYAQKRFQQYWNNPLFTFMQHDIIKPLSLDVPLDYIIHGASNASPKRYATDPVGTMKANLWGVANTLDLAKEKQARLLYISSGEVYGEGDGTDFTETYSGYVDCLNLRACYPSGKRASETLCIAYKEQYGVDIVIARPCHIYGSDIGRDDRAFAQFLRKAQVGEDIILKSEGQQIRSYCHVMDCASALFYILLRGKDGEAYNIANRESILSIKELAEMIANMAGVKIVYDIPSEQEVKGYSKVQRAVLDSSKLESLGWKPFIFLEDGLNRVLNSMMCHK</sequence>
<evidence type="ECO:0000256" key="2">
    <source>
        <dbReference type="ARBA" id="ARBA00022793"/>
    </source>
</evidence>
<dbReference type="GO" id="GO:0042732">
    <property type="term" value="P:D-xylose metabolic process"/>
    <property type="evidence" value="ECO:0007669"/>
    <property type="project" value="InterPro"/>
</dbReference>
<protein>
    <submittedName>
        <fullName evidence="6">NAD-dependent epimerase/dehydratase family protein</fullName>
    </submittedName>
</protein>
<dbReference type="SUPFAM" id="SSF51735">
    <property type="entry name" value="NAD(P)-binding Rossmann-fold domains"/>
    <property type="match status" value="1"/>
</dbReference>
<evidence type="ECO:0000313" key="7">
    <source>
        <dbReference type="Proteomes" id="UP000284660"/>
    </source>
</evidence>
<keyword evidence="2" id="KW-0210">Decarboxylase</keyword>
<dbReference type="EMBL" id="QSJN01000004">
    <property type="protein sequence ID" value="RHD75586.1"/>
    <property type="molecule type" value="Genomic_DNA"/>
</dbReference>
<name>A0A3R6EH69_PARDI</name>
<dbReference type="AlphaFoldDB" id="A0A3R6EH69"/>
<comment type="cofactor">
    <cofactor evidence="1">
        <name>NAD(+)</name>
        <dbReference type="ChEBI" id="CHEBI:57540"/>
    </cofactor>
</comment>
<evidence type="ECO:0000259" key="5">
    <source>
        <dbReference type="Pfam" id="PF01370"/>
    </source>
</evidence>
<evidence type="ECO:0000256" key="4">
    <source>
        <dbReference type="ARBA" id="ARBA00023239"/>
    </source>
</evidence>
<dbReference type="Pfam" id="PF01370">
    <property type="entry name" value="Epimerase"/>
    <property type="match status" value="1"/>
</dbReference>
<feature type="domain" description="NAD-dependent epimerase/dehydratase" evidence="5">
    <location>
        <begin position="17"/>
        <end position="258"/>
    </location>
</feature>
<evidence type="ECO:0000313" key="6">
    <source>
        <dbReference type="EMBL" id="RHD75586.1"/>
    </source>
</evidence>